<name>A0A4U0NS90_9ACTN</name>
<dbReference type="Proteomes" id="UP000308697">
    <property type="component" value="Unassembled WGS sequence"/>
</dbReference>
<comment type="caution">
    <text evidence="1">The sequence shown here is derived from an EMBL/GenBank/DDBJ whole genome shotgun (WGS) entry which is preliminary data.</text>
</comment>
<keyword evidence="2" id="KW-1185">Reference proteome</keyword>
<dbReference type="SUPFAM" id="SSF55486">
    <property type="entry name" value="Metalloproteases ('zincins'), catalytic domain"/>
    <property type="match status" value="1"/>
</dbReference>
<dbReference type="EMBL" id="SUMB01000002">
    <property type="protein sequence ID" value="TJZ57385.1"/>
    <property type="molecule type" value="Genomic_DNA"/>
</dbReference>
<reference evidence="1 2" key="1">
    <citation type="submission" date="2019-04" db="EMBL/GenBank/DDBJ databases">
        <title>Streptomyces piniterrae sp. nov., a heliquinomycin-producing actinomycete isolated from rhizosphere soil of Pinus yunnanensis.</title>
        <authorList>
            <person name="Zhuang X."/>
            <person name="Zhao J."/>
        </authorList>
    </citation>
    <scope>NUCLEOTIDE SEQUENCE [LARGE SCALE GENOMIC DNA]</scope>
    <source>
        <strain evidence="2">jys28</strain>
    </source>
</reference>
<evidence type="ECO:0000313" key="2">
    <source>
        <dbReference type="Proteomes" id="UP000308697"/>
    </source>
</evidence>
<proteinExistence type="predicted"/>
<dbReference type="RefSeq" id="WP_136739003.1">
    <property type="nucleotide sequence ID" value="NZ_SUMB01000002.1"/>
</dbReference>
<dbReference type="OrthoDB" id="827535at2"/>
<sequence length="741" mass="81724">MAVITDPTSLDGQAQPPQVYEIEDLIRPSEVEQLSEAASTRPQGPEQTAQLQAQVVQLEAHTALRDATAPVPRLVRGRYRSTDAGHQLELRVDVDGLRPTMRVSGDFFQTSGATTSYVGSFVVEAPAITSEPGVVKLEGQGRFSFPVASRHVRVTIPRAAGLPPRPAMATVQFSAGAAAPGATATFVCSFVSPHFRSVQLEQDSVAGTVPFLSYDTGSLPQPPTSPSRTLTVPKAYQEAGVEVQMAGAPNIIDTSAAGPNAKWDEAELHNAMVNHFSLWRDAPLWQVWQLVATSHVDPLVRGIMFDFSGAFQRQGCAVFHDNIKGSDPASQRAQLRTYVHELGHAFNLLHSFEKNLGDPPQPLGPNGGFGDLSWMNYVQKFQPPPPAIGGPAAYWAAFPFQFTENELIHLRHGFFRDVVMGGKPFGRGAAEVDMDLFADPVIDNSGLALELRSDNTFRFGQPVVVELKLSTSDLRGRTTHGHLDPKDGFLSIAICDPSGETKLYRPPMRRCLDGDAEIRLDAERPAIYKSCYIGYGKEGQYFQQPGRYQLRAQYVSSDGSRVLSPIHQVTVRMPRTDDDENVAELMMGDEQGMLFYLLGSHSETLSSGNAALEEMIDRYSDHPLAVYPRLVKGANAARDFKYLSADKTLSTRAANPHESIEQLDSVIRASLEDRGVDNITLGWTMRRRARMEARAGDPERARRTMDQMVEVFRRRTSSPSVQRYIEMQAERVKEAVTRESR</sequence>
<gene>
    <name evidence="1" type="ORF">FCH28_08160</name>
</gene>
<protein>
    <submittedName>
        <fullName evidence="1">Uncharacterized protein</fullName>
    </submittedName>
</protein>
<dbReference type="AlphaFoldDB" id="A0A4U0NS90"/>
<accession>A0A4U0NS90</accession>
<evidence type="ECO:0000313" key="1">
    <source>
        <dbReference type="EMBL" id="TJZ57385.1"/>
    </source>
</evidence>
<organism evidence="1 2">
    <name type="scientific">Streptomyces piniterrae</name>
    <dbReference type="NCBI Taxonomy" id="2571125"/>
    <lineage>
        <taxon>Bacteria</taxon>
        <taxon>Bacillati</taxon>
        <taxon>Actinomycetota</taxon>
        <taxon>Actinomycetes</taxon>
        <taxon>Kitasatosporales</taxon>
        <taxon>Streptomycetaceae</taxon>
        <taxon>Streptomyces</taxon>
    </lineage>
</organism>